<feature type="compositionally biased region" description="Low complexity" evidence="1">
    <location>
        <begin position="1148"/>
        <end position="1170"/>
    </location>
</feature>
<evidence type="ECO:0000313" key="4">
    <source>
        <dbReference type="EMBL" id="SNR17632.1"/>
    </source>
</evidence>
<evidence type="ECO:0000256" key="1">
    <source>
        <dbReference type="SAM" id="MobiDB-lite"/>
    </source>
</evidence>
<feature type="signal peptide" evidence="2">
    <location>
        <begin position="1"/>
        <end position="18"/>
    </location>
</feature>
<dbReference type="RefSeq" id="WP_095074823.1">
    <property type="nucleotide sequence ID" value="NZ_LT899436.1"/>
</dbReference>
<gene>
    <name evidence="4" type="ORF">TJEJU_4004</name>
</gene>
<dbReference type="OrthoDB" id="2972467at2"/>
<evidence type="ECO:0000256" key="2">
    <source>
        <dbReference type="SAM" id="SignalP"/>
    </source>
</evidence>
<organism evidence="4 5">
    <name type="scientific">Tenacibaculum jejuense</name>
    <dbReference type="NCBI Taxonomy" id="584609"/>
    <lineage>
        <taxon>Bacteria</taxon>
        <taxon>Pseudomonadati</taxon>
        <taxon>Bacteroidota</taxon>
        <taxon>Flavobacteriia</taxon>
        <taxon>Flavobacteriales</taxon>
        <taxon>Flavobacteriaceae</taxon>
        <taxon>Tenacibaculum</taxon>
    </lineage>
</organism>
<reference evidence="4 5" key="1">
    <citation type="submission" date="2017-07" db="EMBL/GenBank/DDBJ databases">
        <authorList>
            <person name="Sun Z.S."/>
            <person name="Albrecht U."/>
            <person name="Echele G."/>
            <person name="Lee C.C."/>
        </authorList>
    </citation>
    <scope>NUCLEOTIDE SEQUENCE [LARGE SCALE GENOMIC DNA]</scope>
    <source>
        <strain evidence="5">type strain: KCTC 22618</strain>
    </source>
</reference>
<dbReference type="EMBL" id="LT899436">
    <property type="protein sequence ID" value="SNR17632.1"/>
    <property type="molecule type" value="Genomic_DNA"/>
</dbReference>
<dbReference type="NCBIfam" id="TIGR03696">
    <property type="entry name" value="Rhs_assc_core"/>
    <property type="match status" value="1"/>
</dbReference>
<dbReference type="AlphaFoldDB" id="A0A238UEV3"/>
<dbReference type="Gene3D" id="2.180.10.10">
    <property type="entry name" value="RHS repeat-associated core"/>
    <property type="match status" value="1"/>
</dbReference>
<protein>
    <submittedName>
        <fullName evidence="4">Cell well associated RhsD protein</fullName>
    </submittedName>
</protein>
<dbReference type="InterPro" id="IPR050708">
    <property type="entry name" value="T6SS_VgrG/RHS"/>
</dbReference>
<feature type="domain" description="DUF6443" evidence="3">
    <location>
        <begin position="85"/>
        <end position="227"/>
    </location>
</feature>
<evidence type="ECO:0000259" key="3">
    <source>
        <dbReference type="Pfam" id="PF20041"/>
    </source>
</evidence>
<dbReference type="Proteomes" id="UP000215214">
    <property type="component" value="Chromosome TJEJU"/>
</dbReference>
<name>A0A238UEV3_9FLAO</name>
<evidence type="ECO:0000313" key="5">
    <source>
        <dbReference type="Proteomes" id="UP000215214"/>
    </source>
</evidence>
<accession>A0A238UEV3</accession>
<keyword evidence="2" id="KW-0732">Signal</keyword>
<dbReference type="InterPro" id="IPR045619">
    <property type="entry name" value="DUF6443"/>
</dbReference>
<keyword evidence="5" id="KW-1185">Reference proteome</keyword>
<feature type="region of interest" description="Disordered" evidence="1">
    <location>
        <begin position="1103"/>
        <end position="1170"/>
    </location>
</feature>
<feature type="chain" id="PRO_5012037134" evidence="2">
    <location>
        <begin position="19"/>
        <end position="1220"/>
    </location>
</feature>
<dbReference type="Pfam" id="PF20041">
    <property type="entry name" value="DUF6443"/>
    <property type="match status" value="1"/>
</dbReference>
<dbReference type="InterPro" id="IPR022385">
    <property type="entry name" value="Rhs_assc_core"/>
</dbReference>
<feature type="compositionally biased region" description="Polar residues" evidence="1">
    <location>
        <begin position="1114"/>
        <end position="1129"/>
    </location>
</feature>
<dbReference type="KEGG" id="tje:TJEJU_4004"/>
<proteinExistence type="predicted"/>
<dbReference type="PANTHER" id="PTHR32305:SF15">
    <property type="entry name" value="PROTEIN RHSA-RELATED"/>
    <property type="match status" value="1"/>
</dbReference>
<dbReference type="PANTHER" id="PTHR32305">
    <property type="match status" value="1"/>
</dbReference>
<sequence>MRKIIYMFLLFLPLLVKAQTQVPDNRVERDLEISSANGPTVLTATNSIVLRPTTWIKPGSNFTMRIVADAYLPLSLSNENYILTRAFQTPTQTGVVSSNNDVIESVTYFDGLGRAKQSVGIKQSPDKKDIVTFIGYDDLGRQTHEYLPYTANTSNGSFHSGAKTATQQYYQSNYADDFPSITDVGNINAFSQKSLEASPLNRVLSQAAPGSAWKKGAGHEIDFTYDTNTAGEVKLFRVALNIGENEKVYEPSLIGNGNAVYGVGELYKTITKDENHDGTASKLHTTEEFKNKEGQVILKRTYALVGSTEEAHDTYYVYDDFGNLTYVFPPKVNVNDGVSLVELSELSYQYKYDYRNRLVEKKIPGKDWEYIVYDILDRPVLTQDANLRSQNKWLFTKYDHLGRVVYTGIYTHNTELDQADMQLKFKEDNNLASEQYEDKLDTAGSKSIYYSNRNFPLSNIEVLTVNYYDNYTFDVAGASTSKSLYKGTGTTTAQTKGLATGTKVKVLSTSSWITTVTLYDDKARPVYVYSQNDYLKTTDIVESKLDFVGKVEETKTTHTKAGKSPIVTVDTFSYDHAARLLSQEQKINNQATETIVTNNYDDLGQLVSKEIGGGLQKVDYDYNVRGWLTKINEDTDNDNDLFNFEIRYNNPTSGTALFNGNIAQTSWQTTNENTTKKTYTYNYDALNRIKSAVGALGSNYDVSGISYDKNGNILSLQRRGHIVANPEVGKSNNFGLMDNLKYTYSDNNIGNKLLKVEELSGGHKTFGFKDGNLTGSDYTYDDNGNMISDKNKGITSIKYNHLNLPTKVTIGGKNIDYIYDAAGMKLKKIVENNTTDYAGNHIYENGVLQFFNHPEGYVKADVTSSGVEMDYVYQYKDHLGNVRLSYTDNNKDGNITQNEIVEESNYYPFGLRHKGYNNITNSLGNSTAQKFGYNGMELNEELGLEWHDFGARNYDAALGRWMNLDPLAEEMRRHSPYNYAFNNPVYFIDPDGMAPQSGGCPDGNCEDVPNGSKSQGTAISKEKASKPIVSAVKNQLSKNTGITATGSQSEVSAGDTQSIHNMVQGNLSLNGNAPSVIDINVEQGPLIADDAIQISYEGAQYDKNDLSPEGTVEVNVSDSGQSSNTMSAENSKESTVGGGAEGGKVKAEISTTNGNKSGSGTNNGTSKNTSNTQVYYKYTSTVTHTYQVKYINKGLRNNVSSQTVNVSTKTTFLSPFKLHK</sequence>